<feature type="domain" description="DUF7716" evidence="1">
    <location>
        <begin position="46"/>
        <end position="130"/>
    </location>
</feature>
<evidence type="ECO:0000313" key="2">
    <source>
        <dbReference type="EMBL" id="KLD65749.1"/>
    </source>
</evidence>
<dbReference type="EMBL" id="JPLA01000004">
    <property type="protein sequence ID" value="KLD65749.1"/>
    <property type="molecule type" value="Genomic_DNA"/>
</dbReference>
<dbReference type="STRING" id="1440762.Y882_02230"/>
<accession>A0A0G9H939</accession>
<protein>
    <recommendedName>
        <fullName evidence="1">DUF7716 domain-containing protein</fullName>
    </recommendedName>
</protein>
<dbReference type="AlphaFoldDB" id="A0A0G9H939"/>
<organism evidence="2 3">
    <name type="scientific">Dyella japonica DSM 16301</name>
    <dbReference type="NCBI Taxonomy" id="1440762"/>
    <lineage>
        <taxon>Bacteria</taxon>
        <taxon>Pseudomonadati</taxon>
        <taxon>Pseudomonadota</taxon>
        <taxon>Gammaproteobacteria</taxon>
        <taxon>Lysobacterales</taxon>
        <taxon>Rhodanobacteraceae</taxon>
        <taxon>Dyella</taxon>
    </lineage>
</organism>
<evidence type="ECO:0000313" key="3">
    <source>
        <dbReference type="Proteomes" id="UP000035481"/>
    </source>
</evidence>
<gene>
    <name evidence="2" type="ORF">Y882_02230</name>
</gene>
<sequence>MWPASRLADSPVCLTTMSALLTLREAIDAITEAFDEGDGWDRYAWVYIRGNITEPSCRLYLSHVGDEDDALIADHGAALPEFAAQHELRHFLEAADFAEVLLVLRRQQPSPALEDFARALEYYRKHESFLGAAP</sequence>
<dbReference type="Pfam" id="PF24832">
    <property type="entry name" value="DUF7716"/>
    <property type="match status" value="1"/>
</dbReference>
<reference evidence="2 3" key="1">
    <citation type="journal article" date="2015" name="Antonie Van Leeuwenhoek">
        <title>A phylogenomic and molecular marker based taxonomic framework for the order Xanthomonadales: proposal to transfer the families Algiphilaceae and Solimonadaceae to the order Nevskiales ord. nov. and to create a new family within the order Xanthomonadales, the family Rhodanobacteraceae fam. nov., containing the genus Rhodanobacter and its closest relatives.</title>
        <authorList>
            <person name="Naushad S."/>
            <person name="Adeolu M."/>
            <person name="Wong S."/>
            <person name="Sohail M."/>
            <person name="Schellhorn H.E."/>
            <person name="Gupta R.S."/>
        </authorList>
    </citation>
    <scope>NUCLEOTIDE SEQUENCE [LARGE SCALE GENOMIC DNA]</scope>
    <source>
        <strain evidence="2 3">DSM 16301</strain>
    </source>
</reference>
<comment type="caution">
    <text evidence="2">The sequence shown here is derived from an EMBL/GenBank/DDBJ whole genome shotgun (WGS) entry which is preliminary data.</text>
</comment>
<dbReference type="InterPro" id="IPR056133">
    <property type="entry name" value="DUF7716"/>
</dbReference>
<evidence type="ECO:0000259" key="1">
    <source>
        <dbReference type="Pfam" id="PF24832"/>
    </source>
</evidence>
<dbReference type="Proteomes" id="UP000035481">
    <property type="component" value="Unassembled WGS sequence"/>
</dbReference>
<dbReference type="PATRIC" id="fig|1440762.4.peg.2461"/>
<name>A0A0G9H939_9GAMM</name>
<proteinExistence type="predicted"/>